<dbReference type="AlphaFoldDB" id="A0A815P1R4"/>
<feature type="transmembrane region" description="Helical" evidence="1">
    <location>
        <begin position="59"/>
        <end position="81"/>
    </location>
</feature>
<evidence type="ECO:0008006" key="4">
    <source>
        <dbReference type="Google" id="ProtNLM"/>
    </source>
</evidence>
<feature type="transmembrane region" description="Helical" evidence="1">
    <location>
        <begin position="144"/>
        <end position="166"/>
    </location>
</feature>
<evidence type="ECO:0000256" key="1">
    <source>
        <dbReference type="SAM" id="Phobius"/>
    </source>
</evidence>
<gene>
    <name evidence="2" type="ORF">VCS650_LOCUS38966</name>
</gene>
<comment type="caution">
    <text evidence="2">The sequence shown here is derived from an EMBL/GenBank/DDBJ whole genome shotgun (WGS) entry which is preliminary data.</text>
</comment>
<organism evidence="2 3">
    <name type="scientific">Adineta steineri</name>
    <dbReference type="NCBI Taxonomy" id="433720"/>
    <lineage>
        <taxon>Eukaryota</taxon>
        <taxon>Metazoa</taxon>
        <taxon>Spiralia</taxon>
        <taxon>Gnathifera</taxon>
        <taxon>Rotifera</taxon>
        <taxon>Eurotatoria</taxon>
        <taxon>Bdelloidea</taxon>
        <taxon>Adinetida</taxon>
        <taxon>Adinetidae</taxon>
        <taxon>Adineta</taxon>
    </lineage>
</organism>
<proteinExistence type="predicted"/>
<dbReference type="Gene3D" id="1.20.1070.10">
    <property type="entry name" value="Rhodopsin 7-helix transmembrane proteins"/>
    <property type="match status" value="1"/>
</dbReference>
<dbReference type="OrthoDB" id="10014904at2759"/>
<evidence type="ECO:0000313" key="2">
    <source>
        <dbReference type="EMBL" id="CAF1442314.1"/>
    </source>
</evidence>
<dbReference type="EMBL" id="CAJNON010001225">
    <property type="protein sequence ID" value="CAF1442314.1"/>
    <property type="molecule type" value="Genomic_DNA"/>
</dbReference>
<protein>
    <recommendedName>
        <fullName evidence="4">G protein-coupled receptor</fullName>
    </recommendedName>
</protein>
<evidence type="ECO:0000313" key="3">
    <source>
        <dbReference type="Proteomes" id="UP000663891"/>
    </source>
</evidence>
<keyword evidence="1" id="KW-0812">Transmembrane</keyword>
<keyword evidence="1" id="KW-1133">Transmembrane helix</keyword>
<reference evidence="2" key="1">
    <citation type="submission" date="2021-02" db="EMBL/GenBank/DDBJ databases">
        <authorList>
            <person name="Nowell W R."/>
        </authorList>
    </citation>
    <scope>NUCLEOTIDE SEQUENCE</scope>
</reference>
<dbReference type="Proteomes" id="UP000663891">
    <property type="component" value="Unassembled WGS sequence"/>
</dbReference>
<dbReference type="SUPFAM" id="SSF81321">
    <property type="entry name" value="Family A G protein-coupled receptor-like"/>
    <property type="match status" value="1"/>
</dbReference>
<accession>A0A815P1R4</accession>
<feature type="transmembrane region" description="Helical" evidence="1">
    <location>
        <begin position="116"/>
        <end position="138"/>
    </location>
</feature>
<sequence>MVFVFIVYLTGWSPIYIAAAAGLTRGMPDWLYYLLELPAGAFMEGKLLWTLTWIGPYEFFIVLVVPAVIFAISSAIIFFTVRASSRRVHTVAASISGSSTTECLSSRDILLLKHMVFVFIVYLTGWSPVYIAAAAGVTNGMPAWLFYLLELPAGVSYMVLLLDLLWYNHEVRQYLKEKFVRWLHIQ</sequence>
<keyword evidence="1" id="KW-0472">Membrane</keyword>
<name>A0A815P1R4_9BILA</name>